<reference evidence="5 6" key="1">
    <citation type="submission" date="2021-07" db="EMBL/GenBank/DDBJ databases">
        <title>The Aristolochia fimbriata genome: insights into angiosperm evolution, floral development and chemical biosynthesis.</title>
        <authorList>
            <person name="Jiao Y."/>
        </authorList>
    </citation>
    <scope>NUCLEOTIDE SEQUENCE [LARGE SCALE GENOMIC DNA]</scope>
    <source>
        <strain evidence="5">IBCAS-2021</strain>
        <tissue evidence="5">Leaf</tissue>
    </source>
</reference>
<feature type="compositionally biased region" description="Basic and acidic residues" evidence="3">
    <location>
        <begin position="187"/>
        <end position="196"/>
    </location>
</feature>
<dbReference type="Proteomes" id="UP000825729">
    <property type="component" value="Unassembled WGS sequence"/>
</dbReference>
<evidence type="ECO:0000256" key="2">
    <source>
        <dbReference type="PROSITE-ProRule" id="PRU01002"/>
    </source>
</evidence>
<proteinExistence type="predicted"/>
<comment type="caution">
    <text evidence="2">Lacks conserved residue(s) required for the propagation of feature annotation.</text>
</comment>
<protein>
    <recommendedName>
        <fullName evidence="4">WRC domain-containing protein</fullName>
    </recommendedName>
</protein>
<comment type="caution">
    <text evidence="5">The sequence shown here is derived from an EMBL/GenBank/DDBJ whole genome shotgun (WGS) entry which is preliminary data.</text>
</comment>
<dbReference type="InterPro" id="IPR014977">
    <property type="entry name" value="WRC_dom"/>
</dbReference>
<organism evidence="5 6">
    <name type="scientific">Aristolochia fimbriata</name>
    <name type="common">White veined hardy Dutchman's pipe vine</name>
    <dbReference type="NCBI Taxonomy" id="158543"/>
    <lineage>
        <taxon>Eukaryota</taxon>
        <taxon>Viridiplantae</taxon>
        <taxon>Streptophyta</taxon>
        <taxon>Embryophyta</taxon>
        <taxon>Tracheophyta</taxon>
        <taxon>Spermatophyta</taxon>
        <taxon>Magnoliopsida</taxon>
        <taxon>Magnoliidae</taxon>
        <taxon>Piperales</taxon>
        <taxon>Aristolochiaceae</taxon>
        <taxon>Aristolochia</taxon>
    </lineage>
</organism>
<feature type="compositionally biased region" description="Basic and acidic residues" evidence="3">
    <location>
        <begin position="52"/>
        <end position="69"/>
    </location>
</feature>
<sequence length="283" mass="32632">MRIRQQLRLYAASSGAGIVPPRQPLVEPQVCQLNRSPWDVVDFVFESHLRELKEEKEEEKSEEREENELRVNVPSAPEKHPVAVKEEQNEICNDHREEIKISPLKREREKDEEADKYEKSVKKRRDNTTDQTPQKAGETIRCRRSGSRGWKCWREAKLGHSFCEHHLSLTHNRSALREYSDPVAGSADRRTRERKPPPLPSSVVDFYFYSGFGPRWRKRRGTQLAETPAPLPATTTTTGAATTRSRDEGEEESVDCEKKKKKKKKATTTGRKAMKARSLKTLL</sequence>
<evidence type="ECO:0000313" key="5">
    <source>
        <dbReference type="EMBL" id="KAG9441437.1"/>
    </source>
</evidence>
<feature type="domain" description="WRC" evidence="4">
    <location>
        <begin position="136"/>
        <end position="180"/>
    </location>
</feature>
<evidence type="ECO:0000313" key="6">
    <source>
        <dbReference type="Proteomes" id="UP000825729"/>
    </source>
</evidence>
<gene>
    <name evidence="5" type="ORF">H6P81_017291</name>
</gene>
<dbReference type="PANTHER" id="PTHR34680">
    <property type="entry name" value="EXPRESSED PROTEIN"/>
    <property type="match status" value="1"/>
</dbReference>
<feature type="region of interest" description="Disordered" evidence="3">
    <location>
        <begin position="222"/>
        <end position="283"/>
    </location>
</feature>
<feature type="compositionally biased region" description="Basic residues" evidence="3">
    <location>
        <begin position="259"/>
        <end position="283"/>
    </location>
</feature>
<accession>A0AAV7E0R2</accession>
<dbReference type="Pfam" id="PF08879">
    <property type="entry name" value="WRC"/>
    <property type="match status" value="1"/>
</dbReference>
<feature type="compositionally biased region" description="Basic and acidic residues" evidence="3">
    <location>
        <begin position="77"/>
        <end position="120"/>
    </location>
</feature>
<feature type="region of interest" description="Disordered" evidence="3">
    <location>
        <begin position="52"/>
        <end position="140"/>
    </location>
</feature>
<feature type="compositionally biased region" description="Low complexity" evidence="3">
    <location>
        <begin position="222"/>
        <end position="243"/>
    </location>
</feature>
<name>A0AAV7E0R2_ARIFI</name>
<keyword evidence="6" id="KW-1185">Reference proteome</keyword>
<evidence type="ECO:0000256" key="1">
    <source>
        <dbReference type="ARBA" id="ARBA00023242"/>
    </source>
</evidence>
<feature type="region of interest" description="Disordered" evidence="3">
    <location>
        <begin position="180"/>
        <end position="200"/>
    </location>
</feature>
<evidence type="ECO:0000259" key="4">
    <source>
        <dbReference type="PROSITE" id="PS51667"/>
    </source>
</evidence>
<dbReference type="AlphaFoldDB" id="A0AAV7E0R2"/>
<keyword evidence="1" id="KW-0539">Nucleus</keyword>
<evidence type="ECO:0000256" key="3">
    <source>
        <dbReference type="SAM" id="MobiDB-lite"/>
    </source>
</evidence>
<dbReference type="EMBL" id="JAINDJ010000007">
    <property type="protein sequence ID" value="KAG9441437.1"/>
    <property type="molecule type" value="Genomic_DNA"/>
</dbReference>
<dbReference type="PROSITE" id="PS51667">
    <property type="entry name" value="WRC"/>
    <property type="match status" value="1"/>
</dbReference>
<dbReference type="PANTHER" id="PTHR34680:SF3">
    <property type="entry name" value="EXPRESSED PROTEIN"/>
    <property type="match status" value="1"/>
</dbReference>